<dbReference type="SUPFAM" id="SSF54211">
    <property type="entry name" value="Ribosomal protein S5 domain 2-like"/>
    <property type="match status" value="2"/>
</dbReference>
<comment type="subcellular location">
    <subcellularLocation>
        <location evidence="6 7">Cytoplasm</location>
    </subcellularLocation>
</comment>
<evidence type="ECO:0000256" key="3">
    <source>
        <dbReference type="ARBA" id="ARBA00022605"/>
    </source>
</evidence>
<evidence type="ECO:0000256" key="6">
    <source>
        <dbReference type="HAMAP-Rule" id="MF_00076"/>
    </source>
</evidence>
<dbReference type="EMBL" id="PDTI01000024">
    <property type="protein sequence ID" value="PIE62982.1"/>
    <property type="molecule type" value="Genomic_DNA"/>
</dbReference>
<evidence type="ECO:0000256" key="1">
    <source>
        <dbReference type="ARBA" id="ARBA00005047"/>
    </source>
</evidence>
<dbReference type="PANTHER" id="PTHR23133:SF2">
    <property type="entry name" value="IMIDAZOLEGLYCEROL-PHOSPHATE DEHYDRATASE"/>
    <property type="match status" value="1"/>
</dbReference>
<comment type="pathway">
    <text evidence="1 6 7">Amino-acid biosynthesis; L-histidine biosynthesis; L-histidine from 5-phospho-alpha-D-ribose 1-diphosphate: step 6/9.</text>
</comment>
<keyword evidence="3 6" id="KW-0028">Amino-acid biosynthesis</keyword>
<dbReference type="Proteomes" id="UP000231203">
    <property type="component" value="Unassembled WGS sequence"/>
</dbReference>
<dbReference type="FunFam" id="3.30.230.40:FF:000003">
    <property type="entry name" value="Imidazoleglycerol-phosphate dehydratase HisB"/>
    <property type="match status" value="1"/>
</dbReference>
<comment type="caution">
    <text evidence="8">The sequence shown here is derived from an EMBL/GenBank/DDBJ whole genome shotgun (WGS) entry which is preliminary data.</text>
</comment>
<evidence type="ECO:0000256" key="7">
    <source>
        <dbReference type="RuleBase" id="RU000599"/>
    </source>
</evidence>
<dbReference type="Gene3D" id="3.30.230.40">
    <property type="entry name" value="Imidazole glycerol phosphate dehydratase, domain 1"/>
    <property type="match status" value="2"/>
</dbReference>
<accession>A0A2G6MSN8</accession>
<comment type="catalytic activity">
    <reaction evidence="6 7">
        <text>D-erythro-1-(imidazol-4-yl)glycerol 3-phosphate = 3-(imidazol-4-yl)-2-oxopropyl phosphate + H2O</text>
        <dbReference type="Rhea" id="RHEA:11040"/>
        <dbReference type="ChEBI" id="CHEBI:15377"/>
        <dbReference type="ChEBI" id="CHEBI:57766"/>
        <dbReference type="ChEBI" id="CHEBI:58278"/>
        <dbReference type="EC" id="4.2.1.19"/>
    </reaction>
</comment>
<dbReference type="PROSITE" id="PS00954">
    <property type="entry name" value="IGP_DEHYDRATASE_1"/>
    <property type="match status" value="1"/>
</dbReference>
<dbReference type="InterPro" id="IPR000807">
    <property type="entry name" value="ImidazoleglycerolP_deHydtase"/>
</dbReference>
<dbReference type="GO" id="GO:0004424">
    <property type="term" value="F:imidazoleglycerol-phosphate dehydratase activity"/>
    <property type="evidence" value="ECO:0007669"/>
    <property type="project" value="UniProtKB-UniRule"/>
</dbReference>
<gene>
    <name evidence="6" type="primary">hisB</name>
    <name evidence="8" type="ORF">CSA25_02745</name>
</gene>
<dbReference type="HAMAP" id="MF_00076">
    <property type="entry name" value="HisB"/>
    <property type="match status" value="1"/>
</dbReference>
<dbReference type="Pfam" id="PF00475">
    <property type="entry name" value="IGPD"/>
    <property type="match status" value="1"/>
</dbReference>
<keyword evidence="6" id="KW-0963">Cytoplasm</keyword>
<dbReference type="PANTHER" id="PTHR23133">
    <property type="entry name" value="IMIDAZOLEGLYCEROL-PHOSPHATE DEHYDRATASE HIS7"/>
    <property type="match status" value="1"/>
</dbReference>
<organism evidence="8 9">
    <name type="scientific">Desulfobacter postgatei</name>
    <dbReference type="NCBI Taxonomy" id="2293"/>
    <lineage>
        <taxon>Bacteria</taxon>
        <taxon>Pseudomonadati</taxon>
        <taxon>Thermodesulfobacteriota</taxon>
        <taxon>Desulfobacteria</taxon>
        <taxon>Desulfobacterales</taxon>
        <taxon>Desulfobacteraceae</taxon>
        <taxon>Desulfobacter</taxon>
    </lineage>
</organism>
<dbReference type="EC" id="4.2.1.19" evidence="6 7"/>
<dbReference type="FunFam" id="3.30.230.40:FF:000001">
    <property type="entry name" value="Imidazoleglycerol-phosphate dehydratase HisB"/>
    <property type="match status" value="1"/>
</dbReference>
<comment type="similarity">
    <text evidence="6 7">Belongs to the imidazoleglycerol-phosphate dehydratase family.</text>
</comment>
<dbReference type="InterPro" id="IPR038494">
    <property type="entry name" value="IGPD_sf"/>
</dbReference>
<dbReference type="NCBIfam" id="NF002111">
    <property type="entry name" value="PRK00951.2-1"/>
    <property type="match status" value="1"/>
</dbReference>
<dbReference type="AlphaFoldDB" id="A0A2G6MSN8"/>
<evidence type="ECO:0000313" key="9">
    <source>
        <dbReference type="Proteomes" id="UP000231203"/>
    </source>
</evidence>
<evidence type="ECO:0000256" key="2">
    <source>
        <dbReference type="ARBA" id="ARBA00016664"/>
    </source>
</evidence>
<keyword evidence="4 6" id="KW-0368">Histidine biosynthesis</keyword>
<evidence type="ECO:0000256" key="4">
    <source>
        <dbReference type="ARBA" id="ARBA00023102"/>
    </source>
</evidence>
<sequence>MSRQSEVSRQTNETRINIRLNLDGQGKAEIRTGIPFFDHMLTAFTVHGFFDLGISATGDLDVDFHHTVEDTGLVLGQAIQQALSEKAGIQRFGDASVPMDESLSRVTIDLSNRPYLVYNIPDDLKSRGTFDAYLAREFFQAVCVKGGFNLHINTFYGENEHHALESIFKAFGRSLYTATRPISQVSGALSSKGCL</sequence>
<dbReference type="GO" id="GO:0000105">
    <property type="term" value="P:L-histidine biosynthetic process"/>
    <property type="evidence" value="ECO:0007669"/>
    <property type="project" value="UniProtKB-UniRule"/>
</dbReference>
<name>A0A2G6MSN8_9BACT</name>
<reference evidence="8 9" key="1">
    <citation type="submission" date="2017-10" db="EMBL/GenBank/DDBJ databases">
        <title>Novel microbial diversity and functional potential in the marine mammal oral microbiome.</title>
        <authorList>
            <person name="Dudek N.K."/>
            <person name="Sun C.L."/>
            <person name="Burstein D."/>
            <person name="Kantor R.S."/>
            <person name="Aliaga Goltsman D.S."/>
            <person name="Bik E.M."/>
            <person name="Thomas B.C."/>
            <person name="Banfield J.F."/>
            <person name="Relman D.A."/>
        </authorList>
    </citation>
    <scope>NUCLEOTIDE SEQUENCE [LARGE SCALE GENOMIC DNA]</scope>
    <source>
        <strain evidence="8">DOLJORAL78_47_202</strain>
    </source>
</reference>
<proteinExistence type="inferred from homology"/>
<dbReference type="GO" id="GO:0005737">
    <property type="term" value="C:cytoplasm"/>
    <property type="evidence" value="ECO:0007669"/>
    <property type="project" value="UniProtKB-SubCell"/>
</dbReference>
<dbReference type="NCBIfam" id="NF002114">
    <property type="entry name" value="PRK00951.2-4"/>
    <property type="match status" value="1"/>
</dbReference>
<evidence type="ECO:0000256" key="5">
    <source>
        <dbReference type="ARBA" id="ARBA00023239"/>
    </source>
</evidence>
<dbReference type="PROSITE" id="PS00955">
    <property type="entry name" value="IGP_DEHYDRATASE_2"/>
    <property type="match status" value="1"/>
</dbReference>
<keyword evidence="5 6" id="KW-0456">Lyase</keyword>
<dbReference type="CDD" id="cd07914">
    <property type="entry name" value="IGPD"/>
    <property type="match status" value="1"/>
</dbReference>
<evidence type="ECO:0000313" key="8">
    <source>
        <dbReference type="EMBL" id="PIE62982.1"/>
    </source>
</evidence>
<dbReference type="InterPro" id="IPR020565">
    <property type="entry name" value="ImidazoleglycerP_deHydtase_CS"/>
</dbReference>
<protein>
    <recommendedName>
        <fullName evidence="2 6">Imidazoleglycerol-phosphate dehydratase</fullName>
        <shortName evidence="6">IGPD</shortName>
        <ecNumber evidence="6 7">4.2.1.19</ecNumber>
    </recommendedName>
</protein>
<dbReference type="InterPro" id="IPR020568">
    <property type="entry name" value="Ribosomal_Su5_D2-typ_SF"/>
</dbReference>
<dbReference type="UniPathway" id="UPA00031">
    <property type="reaction ID" value="UER00011"/>
</dbReference>